<dbReference type="RefSeq" id="WP_203192969.1">
    <property type="nucleotide sequence ID" value="NZ_CP063362.1"/>
</dbReference>
<evidence type="ECO:0000313" key="2">
    <source>
        <dbReference type="Proteomes" id="UP000596427"/>
    </source>
</evidence>
<dbReference type="EMBL" id="CP063362">
    <property type="protein sequence ID" value="QRG06094.1"/>
    <property type="molecule type" value="Genomic_DNA"/>
</dbReference>
<reference evidence="1 2" key="1">
    <citation type="submission" date="2020-10" db="EMBL/GenBank/DDBJ databases">
        <title>Degradation of 1,4-Dioxane by Xanthobacter sp. YN2, via a Novel Group-2 Soluble Di-Iron Monooxygenase.</title>
        <authorList>
            <person name="Ma F."/>
            <person name="Wang Y."/>
            <person name="Yang J."/>
            <person name="Guo H."/>
            <person name="Su D."/>
            <person name="Yu L."/>
        </authorList>
    </citation>
    <scope>NUCLEOTIDE SEQUENCE [LARGE SCALE GENOMIC DNA]</scope>
    <source>
        <strain evidence="1 2">YN2</strain>
    </source>
</reference>
<dbReference type="Proteomes" id="UP000596427">
    <property type="component" value="Chromosome"/>
</dbReference>
<keyword evidence="2" id="KW-1185">Reference proteome</keyword>
<accession>A0A974PMU7</accession>
<gene>
    <name evidence="1" type="ORF">EZH22_24390</name>
</gene>
<protein>
    <submittedName>
        <fullName evidence="1">Uncharacterized protein</fullName>
    </submittedName>
</protein>
<dbReference type="AlphaFoldDB" id="A0A974PMU7"/>
<name>A0A974PMU7_9HYPH</name>
<sequence length="585" mass="62044">MSALKITAFSGEQPRIIPRLLPDTAAQSAFNTRLDDGGLSPYYEPSSVLSLSSPPVASYLTIYKFGDTWLGFEDHVHLAEGPVAQNRLYYTGDGVPKMRVGSTVYPLALAAPSGALTGTPSGSGTGNVYTRIYVYTWVTGFGEESEPSPASAEVDWQAGQTVTLTGFASTPSGRNITHQRIYRSQTGSAGTDLYFIAERSASTSSYVDSIAVDAFEEVLPSRYWTPPVDTLSGLTAMPNGMMAAFSGKDLYFSEPWRPHAWPETYVLTTDTEIVALGAIGTSLAVLTKGHPYFVTGTTPESMTMEKIEANYPCINARGVIDLGYSIVFPSHEGLVSVKSSGAIGLISGNLFSPDEWRKLNPGTMCAGQLAGRWIASYNSVDDNSQAITGSILVDTSGAASFLIRSDVYASAWYYDVEEGALYFVEPEAETIFRFDPPGGVRAKQYWRSKQFILGAPQNFAAILVDASGGLSAEEATALDAEIAAIAAANEVLIAAGSISGDLASDMVGVVPLAGDILTPIPSAGASTIAVGVYADGVKVATISEANKVKRLPAGFKARQWEIDAFGDVDISQIAMATTVDELKAL</sequence>
<organism evidence="1 2">
    <name type="scientific">Xanthobacter dioxanivorans</name>
    <dbReference type="NCBI Taxonomy" id="2528964"/>
    <lineage>
        <taxon>Bacteria</taxon>
        <taxon>Pseudomonadati</taxon>
        <taxon>Pseudomonadota</taxon>
        <taxon>Alphaproteobacteria</taxon>
        <taxon>Hyphomicrobiales</taxon>
        <taxon>Xanthobacteraceae</taxon>
        <taxon>Xanthobacter</taxon>
    </lineage>
</organism>
<proteinExistence type="predicted"/>
<evidence type="ECO:0000313" key="1">
    <source>
        <dbReference type="EMBL" id="QRG06094.1"/>
    </source>
</evidence>
<dbReference type="KEGG" id="xdi:EZH22_24390"/>